<dbReference type="EnsemblPlants" id="Pp3c3_22070V3.1">
    <property type="protein sequence ID" value="Pp3c3_22070V3.1"/>
    <property type="gene ID" value="Pp3c3_22070"/>
</dbReference>
<sequence>MSSRFCVHCFKSVLEVSIFWRGCCIDFANWFLHCPTALTLYMRAWLLAEKVVTEARSSLLKNHLLVSVATRTPVLFSGVLVIAKVLADGSMAAGLPPDTAMSSSAQTGNRSPLSDVRIQIHVLDVFNRYLGLSLACNLS</sequence>
<reference evidence="1 3" key="2">
    <citation type="journal article" date="2018" name="Plant J.">
        <title>The Physcomitrella patens chromosome-scale assembly reveals moss genome structure and evolution.</title>
        <authorList>
            <person name="Lang D."/>
            <person name="Ullrich K.K."/>
            <person name="Murat F."/>
            <person name="Fuchs J."/>
            <person name="Jenkins J."/>
            <person name="Haas F.B."/>
            <person name="Piednoel M."/>
            <person name="Gundlach H."/>
            <person name="Van Bel M."/>
            <person name="Meyberg R."/>
            <person name="Vives C."/>
            <person name="Morata J."/>
            <person name="Symeonidi A."/>
            <person name="Hiss M."/>
            <person name="Muchero W."/>
            <person name="Kamisugi Y."/>
            <person name="Saleh O."/>
            <person name="Blanc G."/>
            <person name="Decker E.L."/>
            <person name="van Gessel N."/>
            <person name="Grimwood J."/>
            <person name="Hayes R.D."/>
            <person name="Graham S.W."/>
            <person name="Gunter L.E."/>
            <person name="McDaniel S.F."/>
            <person name="Hoernstein S.N.W."/>
            <person name="Larsson A."/>
            <person name="Li F.W."/>
            <person name="Perroud P.F."/>
            <person name="Phillips J."/>
            <person name="Ranjan P."/>
            <person name="Rokshar D.S."/>
            <person name="Rothfels C.J."/>
            <person name="Schneider L."/>
            <person name="Shu S."/>
            <person name="Stevenson D.W."/>
            <person name="Thummler F."/>
            <person name="Tillich M."/>
            <person name="Villarreal Aguilar J.C."/>
            <person name="Widiez T."/>
            <person name="Wong G.K."/>
            <person name="Wymore A."/>
            <person name="Zhang Y."/>
            <person name="Zimmer A.D."/>
            <person name="Quatrano R.S."/>
            <person name="Mayer K.F.X."/>
            <person name="Goodstein D."/>
            <person name="Casacuberta J.M."/>
            <person name="Vandepoele K."/>
            <person name="Reski R."/>
            <person name="Cuming A.C."/>
            <person name="Tuskan G.A."/>
            <person name="Maumus F."/>
            <person name="Salse J."/>
            <person name="Schmutz J."/>
            <person name="Rensing S.A."/>
        </authorList>
    </citation>
    <scope>NUCLEOTIDE SEQUENCE [LARGE SCALE GENOMIC DNA]</scope>
    <source>
        <strain evidence="2 3">cv. Gransden 2004</strain>
    </source>
</reference>
<gene>
    <name evidence="1" type="ORF">PHYPA_004784</name>
</gene>
<dbReference type="AlphaFoldDB" id="A0A2K1KVL7"/>
<evidence type="ECO:0000313" key="2">
    <source>
        <dbReference type="EnsemblPlants" id="Pp3c3_22070V3.1"/>
    </source>
</evidence>
<accession>A0A2K1KVL7</accession>
<reference evidence="1 3" key="1">
    <citation type="journal article" date="2008" name="Science">
        <title>The Physcomitrella genome reveals evolutionary insights into the conquest of land by plants.</title>
        <authorList>
            <person name="Rensing S."/>
            <person name="Lang D."/>
            <person name="Zimmer A."/>
            <person name="Terry A."/>
            <person name="Salamov A."/>
            <person name="Shapiro H."/>
            <person name="Nishiyama T."/>
            <person name="Perroud P.-F."/>
            <person name="Lindquist E."/>
            <person name="Kamisugi Y."/>
            <person name="Tanahashi T."/>
            <person name="Sakakibara K."/>
            <person name="Fujita T."/>
            <person name="Oishi K."/>
            <person name="Shin-I T."/>
            <person name="Kuroki Y."/>
            <person name="Toyoda A."/>
            <person name="Suzuki Y."/>
            <person name="Hashimoto A."/>
            <person name="Yamaguchi K."/>
            <person name="Sugano A."/>
            <person name="Kohara Y."/>
            <person name="Fujiyama A."/>
            <person name="Anterola A."/>
            <person name="Aoki S."/>
            <person name="Ashton N."/>
            <person name="Barbazuk W.B."/>
            <person name="Barker E."/>
            <person name="Bennetzen J."/>
            <person name="Bezanilla M."/>
            <person name="Blankenship R."/>
            <person name="Cho S.H."/>
            <person name="Dutcher S."/>
            <person name="Estelle M."/>
            <person name="Fawcett J.A."/>
            <person name="Gundlach H."/>
            <person name="Hanada K."/>
            <person name="Heyl A."/>
            <person name="Hicks K.A."/>
            <person name="Hugh J."/>
            <person name="Lohr M."/>
            <person name="Mayer K."/>
            <person name="Melkozernov A."/>
            <person name="Murata T."/>
            <person name="Nelson D."/>
            <person name="Pils B."/>
            <person name="Prigge M."/>
            <person name="Reiss B."/>
            <person name="Renner T."/>
            <person name="Rombauts S."/>
            <person name="Rushton P."/>
            <person name="Sanderfoot A."/>
            <person name="Schween G."/>
            <person name="Shiu S.-H."/>
            <person name="Stueber K."/>
            <person name="Theodoulou F.L."/>
            <person name="Tu H."/>
            <person name="Van de Peer Y."/>
            <person name="Verrier P.J."/>
            <person name="Waters E."/>
            <person name="Wood A."/>
            <person name="Yang L."/>
            <person name="Cove D."/>
            <person name="Cuming A."/>
            <person name="Hasebe M."/>
            <person name="Lucas S."/>
            <person name="Mishler D.B."/>
            <person name="Reski R."/>
            <person name="Grigoriev I."/>
            <person name="Quatrano R.S."/>
            <person name="Boore J.L."/>
        </authorList>
    </citation>
    <scope>NUCLEOTIDE SEQUENCE [LARGE SCALE GENOMIC DNA]</scope>
    <source>
        <strain evidence="2 3">cv. Gransden 2004</strain>
    </source>
</reference>
<proteinExistence type="predicted"/>
<reference evidence="2" key="3">
    <citation type="submission" date="2020-12" db="UniProtKB">
        <authorList>
            <consortium name="EnsemblPlants"/>
        </authorList>
    </citation>
    <scope>IDENTIFICATION</scope>
</reference>
<organism evidence="1">
    <name type="scientific">Physcomitrium patens</name>
    <name type="common">Spreading-leaved earth moss</name>
    <name type="synonym">Physcomitrella patens</name>
    <dbReference type="NCBI Taxonomy" id="3218"/>
    <lineage>
        <taxon>Eukaryota</taxon>
        <taxon>Viridiplantae</taxon>
        <taxon>Streptophyta</taxon>
        <taxon>Embryophyta</taxon>
        <taxon>Bryophyta</taxon>
        <taxon>Bryophytina</taxon>
        <taxon>Bryopsida</taxon>
        <taxon>Funariidae</taxon>
        <taxon>Funariales</taxon>
        <taxon>Funariaceae</taxon>
        <taxon>Physcomitrium</taxon>
    </lineage>
</organism>
<keyword evidence="3" id="KW-1185">Reference proteome</keyword>
<name>A0A2K1KVL7_PHYPA</name>
<dbReference type="Proteomes" id="UP000006727">
    <property type="component" value="Chromosome 3"/>
</dbReference>
<evidence type="ECO:0000313" key="1">
    <source>
        <dbReference type="EMBL" id="PNR57790.1"/>
    </source>
</evidence>
<protein>
    <submittedName>
        <fullName evidence="1 2">Uncharacterized protein</fullName>
    </submittedName>
</protein>
<dbReference type="PaxDb" id="3218-PP1S47_193V6.1"/>
<dbReference type="EMBL" id="ABEU02000003">
    <property type="protein sequence ID" value="PNR57790.1"/>
    <property type="molecule type" value="Genomic_DNA"/>
</dbReference>
<evidence type="ECO:0000313" key="3">
    <source>
        <dbReference type="Proteomes" id="UP000006727"/>
    </source>
</evidence>
<dbReference type="InParanoid" id="A0A2K1KVL7"/>
<dbReference type="Gramene" id="Pp3c3_22070V3.1">
    <property type="protein sequence ID" value="Pp3c3_22070V3.1"/>
    <property type="gene ID" value="Pp3c3_22070"/>
</dbReference>